<feature type="non-terminal residue" evidence="1">
    <location>
        <position position="1"/>
    </location>
</feature>
<name>X1CCM4_9ZZZZ</name>
<comment type="caution">
    <text evidence="1">The sequence shown here is derived from an EMBL/GenBank/DDBJ whole genome shotgun (WGS) entry which is preliminary data.</text>
</comment>
<sequence length="35" mass="4151">YRERDRGFNQDDKRYDWSSRAVPGICRAYVEQVGG</sequence>
<dbReference type="EMBL" id="BART01017791">
    <property type="protein sequence ID" value="GAG82021.1"/>
    <property type="molecule type" value="Genomic_DNA"/>
</dbReference>
<evidence type="ECO:0000313" key="1">
    <source>
        <dbReference type="EMBL" id="GAG82021.1"/>
    </source>
</evidence>
<organism evidence="1">
    <name type="scientific">marine sediment metagenome</name>
    <dbReference type="NCBI Taxonomy" id="412755"/>
    <lineage>
        <taxon>unclassified sequences</taxon>
        <taxon>metagenomes</taxon>
        <taxon>ecological metagenomes</taxon>
    </lineage>
</organism>
<dbReference type="AlphaFoldDB" id="X1CCM4"/>
<proteinExistence type="predicted"/>
<protein>
    <submittedName>
        <fullName evidence="1">Uncharacterized protein</fullName>
    </submittedName>
</protein>
<accession>X1CCM4</accession>
<reference evidence="1" key="1">
    <citation type="journal article" date="2014" name="Front. Microbiol.">
        <title>High frequency of phylogenetically diverse reductive dehalogenase-homologous genes in deep subseafloor sedimentary metagenomes.</title>
        <authorList>
            <person name="Kawai M."/>
            <person name="Futagami T."/>
            <person name="Toyoda A."/>
            <person name="Takaki Y."/>
            <person name="Nishi S."/>
            <person name="Hori S."/>
            <person name="Arai W."/>
            <person name="Tsubouchi T."/>
            <person name="Morono Y."/>
            <person name="Uchiyama I."/>
            <person name="Ito T."/>
            <person name="Fujiyama A."/>
            <person name="Inagaki F."/>
            <person name="Takami H."/>
        </authorList>
    </citation>
    <scope>NUCLEOTIDE SEQUENCE</scope>
    <source>
        <strain evidence="1">Expedition CK06-06</strain>
    </source>
</reference>
<gene>
    <name evidence="1" type="ORF">S01H4_33745</name>
</gene>